<dbReference type="PANTHER" id="PTHR11552">
    <property type="entry name" value="GLUCOSE-METHANOL-CHOLINE GMC OXIDOREDUCTASE"/>
    <property type="match status" value="1"/>
</dbReference>
<evidence type="ECO:0000313" key="10">
    <source>
        <dbReference type="Proteomes" id="UP001209730"/>
    </source>
</evidence>
<dbReference type="SUPFAM" id="SSF51905">
    <property type="entry name" value="FAD/NAD(P)-binding domain"/>
    <property type="match status" value="1"/>
</dbReference>
<evidence type="ECO:0000259" key="7">
    <source>
        <dbReference type="PROSITE" id="PS00623"/>
    </source>
</evidence>
<dbReference type="PROSITE" id="PS00624">
    <property type="entry name" value="GMC_OXRED_2"/>
    <property type="match status" value="1"/>
</dbReference>
<dbReference type="InterPro" id="IPR036188">
    <property type="entry name" value="FAD/NAD-bd_sf"/>
</dbReference>
<dbReference type="NCBIfam" id="NF002550">
    <property type="entry name" value="PRK02106.1"/>
    <property type="match status" value="1"/>
</dbReference>
<evidence type="ECO:0000313" key="9">
    <source>
        <dbReference type="EMBL" id="MCX2802046.1"/>
    </source>
</evidence>
<feature type="domain" description="Glucose-methanol-choline oxidoreductase N-terminal" evidence="7">
    <location>
        <begin position="84"/>
        <end position="107"/>
    </location>
</feature>
<evidence type="ECO:0000256" key="4">
    <source>
        <dbReference type="ARBA" id="ARBA00022827"/>
    </source>
</evidence>
<dbReference type="GO" id="GO:0050660">
    <property type="term" value="F:flavin adenine dinucleotide binding"/>
    <property type="evidence" value="ECO:0007669"/>
    <property type="project" value="InterPro"/>
</dbReference>
<comment type="caution">
    <text evidence="9">The sequence shown here is derived from an EMBL/GenBank/DDBJ whole genome shotgun (WGS) entry which is preliminary data.</text>
</comment>
<keyword evidence="4 5" id="KW-0274">FAD</keyword>
<evidence type="ECO:0000256" key="5">
    <source>
        <dbReference type="PIRSR" id="PIRSR000137-2"/>
    </source>
</evidence>
<dbReference type="GeneID" id="76608609"/>
<evidence type="ECO:0000256" key="2">
    <source>
        <dbReference type="ARBA" id="ARBA00010790"/>
    </source>
</evidence>
<feature type="domain" description="Glucose-methanol-choline oxidoreductase N-terminal" evidence="8">
    <location>
        <begin position="253"/>
        <end position="267"/>
    </location>
</feature>
<dbReference type="InterPro" id="IPR012132">
    <property type="entry name" value="GMC_OxRdtase"/>
</dbReference>
<dbReference type="Proteomes" id="UP001209730">
    <property type="component" value="Unassembled WGS sequence"/>
</dbReference>
<dbReference type="RefSeq" id="WP_082817501.1">
    <property type="nucleotide sequence ID" value="NZ_CP014864.1"/>
</dbReference>
<dbReference type="Pfam" id="PF05199">
    <property type="entry name" value="GMC_oxred_C"/>
    <property type="match status" value="1"/>
</dbReference>
<dbReference type="InterPro" id="IPR000172">
    <property type="entry name" value="GMC_OxRdtase_N"/>
</dbReference>
<feature type="binding site" evidence="5">
    <location>
        <position position="221"/>
    </location>
    <ligand>
        <name>FAD</name>
        <dbReference type="ChEBI" id="CHEBI:57692"/>
    </ligand>
</feature>
<dbReference type="Gene3D" id="3.50.50.60">
    <property type="entry name" value="FAD/NAD(P)-binding domain"/>
    <property type="match status" value="1"/>
</dbReference>
<keyword evidence="3 6" id="KW-0285">Flavoprotein</keyword>
<sequence length="544" mass="59719">MAREMVFDYVIVGGGSAGCVLANRLSAEERHRVCLLEAGPPDRSLLINMPAGIGYLVPGERYNLHHYTEPQMHLEGRRLFWPRGRTLGGSSAINAMIYMRGNSDDYDAWEAAGNPGWGWRDILPYFLRAEGNARGSDAFHSGAGPLSVSDLQWKTEAGRAFVRAARSAGHPFNNDFNGSHQHGVGFYQVTQKHGRRCSAAAAYLHPIKNRPNLSVFTRSQVARLLFRGDRVSGVALINGKRILANREVLLCAGAIQSPQLLLLSGIGPGEALKKHGIRLQAHLPGVGKNLQDHLDITQVVQASEAVTFSNSLHSKLQMALRLPEFLLAHRGPLTNNVAEAGGFVFSSRAGGQPDIQFHLSAAPLFEHGRKKPGGYGYSLHACALRPRSRGEIILADGDPRSLPLIQPNYLSESEDMAVMVEAFEMARDILMQADMQRYHKRWWSPDKALRSKLSIKRFIRRHAETIYHPVGTCKMGRDEMAVVDAELKVHGVDGLRVVDASIMPALISGNTNAPVIAIAEKAADLILQKRASPPQVNTETLKTE</sequence>
<evidence type="ECO:0000256" key="1">
    <source>
        <dbReference type="ARBA" id="ARBA00001974"/>
    </source>
</evidence>
<comment type="cofactor">
    <cofactor evidence="1 5">
        <name>FAD</name>
        <dbReference type="ChEBI" id="CHEBI:57692"/>
    </cofactor>
</comment>
<dbReference type="PROSITE" id="PS00623">
    <property type="entry name" value="GMC_OXRED_1"/>
    <property type="match status" value="1"/>
</dbReference>
<proteinExistence type="inferred from homology"/>
<comment type="similarity">
    <text evidence="2 6">Belongs to the GMC oxidoreductase family.</text>
</comment>
<dbReference type="Gene3D" id="3.30.560.10">
    <property type="entry name" value="Glucose Oxidase, domain 3"/>
    <property type="match status" value="1"/>
</dbReference>
<evidence type="ECO:0000259" key="8">
    <source>
        <dbReference type="PROSITE" id="PS00624"/>
    </source>
</evidence>
<dbReference type="EC" id="1.1.99.1" evidence="9"/>
<dbReference type="PIRSF" id="PIRSF000137">
    <property type="entry name" value="Alcohol_oxidase"/>
    <property type="match status" value="1"/>
</dbReference>
<dbReference type="SUPFAM" id="SSF54373">
    <property type="entry name" value="FAD-linked reductases, C-terminal domain"/>
    <property type="match status" value="1"/>
</dbReference>
<evidence type="ECO:0000256" key="3">
    <source>
        <dbReference type="ARBA" id="ARBA00022630"/>
    </source>
</evidence>
<evidence type="ECO:0000256" key="6">
    <source>
        <dbReference type="RuleBase" id="RU003968"/>
    </source>
</evidence>
<organism evidence="9 10">
    <name type="scientific">Microbulbifer thermotolerans</name>
    <dbReference type="NCBI Taxonomy" id="252514"/>
    <lineage>
        <taxon>Bacteria</taxon>
        <taxon>Pseudomonadati</taxon>
        <taxon>Pseudomonadota</taxon>
        <taxon>Gammaproteobacteria</taxon>
        <taxon>Cellvibrionales</taxon>
        <taxon>Microbulbiferaceae</taxon>
        <taxon>Microbulbifer</taxon>
    </lineage>
</organism>
<name>A0AB35HYR2_MICTH</name>
<dbReference type="Pfam" id="PF00732">
    <property type="entry name" value="GMC_oxred_N"/>
    <property type="match status" value="1"/>
</dbReference>
<accession>A0AB35HYR2</accession>
<dbReference type="AlphaFoldDB" id="A0AB35HYR2"/>
<dbReference type="PANTHER" id="PTHR11552:SF147">
    <property type="entry name" value="CHOLINE DEHYDROGENASE, MITOCHONDRIAL"/>
    <property type="match status" value="1"/>
</dbReference>
<dbReference type="EMBL" id="JAPHQB010000013">
    <property type="protein sequence ID" value="MCX2802046.1"/>
    <property type="molecule type" value="Genomic_DNA"/>
</dbReference>
<protein>
    <submittedName>
        <fullName evidence="9">Choline dehydrogenase</fullName>
        <ecNumber evidence="9">1.1.99.1</ecNumber>
    </submittedName>
</protein>
<reference evidence="9" key="1">
    <citation type="submission" date="2022-11" db="EMBL/GenBank/DDBJ databases">
        <title>Chitin-degrading and fungicidal potential of chitinolytic bacterial strains from marine environment of the Pacific Ocean regions.</title>
        <authorList>
            <person name="Pentekhina I."/>
            <person name="Nedashkovskaya O."/>
            <person name="Seitkalieva A."/>
            <person name="Podvolotskaya A."/>
            <person name="Tekutyeva L."/>
            <person name="Balabanova L."/>
        </authorList>
    </citation>
    <scope>NUCLEOTIDE SEQUENCE</scope>
    <source>
        <strain evidence="9">KMM 6838</strain>
    </source>
</reference>
<dbReference type="GO" id="GO:0008812">
    <property type="term" value="F:choline dehydrogenase activity"/>
    <property type="evidence" value="ECO:0007669"/>
    <property type="project" value="UniProtKB-EC"/>
</dbReference>
<gene>
    <name evidence="9" type="ORF">OQJ68_09630</name>
</gene>
<keyword evidence="9" id="KW-0560">Oxidoreductase</keyword>
<dbReference type="InterPro" id="IPR007867">
    <property type="entry name" value="GMC_OxRtase_C"/>
</dbReference>
<dbReference type="PROSITE" id="PS51257">
    <property type="entry name" value="PROKAR_LIPOPROTEIN"/>
    <property type="match status" value="1"/>
</dbReference>